<reference evidence="7" key="1">
    <citation type="journal article" date="2020" name="Nat. Commun.">
        <title>Large-scale genome sequencing of mycorrhizal fungi provides insights into the early evolution of symbiotic traits.</title>
        <authorList>
            <person name="Miyauchi S."/>
            <person name="Kiss E."/>
            <person name="Kuo A."/>
            <person name="Drula E."/>
            <person name="Kohler A."/>
            <person name="Sanchez-Garcia M."/>
            <person name="Morin E."/>
            <person name="Andreopoulos B."/>
            <person name="Barry K.W."/>
            <person name="Bonito G."/>
            <person name="Buee M."/>
            <person name="Carver A."/>
            <person name="Chen C."/>
            <person name="Cichocki N."/>
            <person name="Clum A."/>
            <person name="Culley D."/>
            <person name="Crous P.W."/>
            <person name="Fauchery L."/>
            <person name="Girlanda M."/>
            <person name="Hayes R.D."/>
            <person name="Keri Z."/>
            <person name="LaButti K."/>
            <person name="Lipzen A."/>
            <person name="Lombard V."/>
            <person name="Magnuson J."/>
            <person name="Maillard F."/>
            <person name="Murat C."/>
            <person name="Nolan M."/>
            <person name="Ohm R.A."/>
            <person name="Pangilinan J."/>
            <person name="Pereira M.F."/>
            <person name="Perotto S."/>
            <person name="Peter M."/>
            <person name="Pfister S."/>
            <person name="Riley R."/>
            <person name="Sitrit Y."/>
            <person name="Stielow J.B."/>
            <person name="Szollosi G."/>
            <person name="Zifcakova L."/>
            <person name="Stursova M."/>
            <person name="Spatafora J.W."/>
            <person name="Tedersoo L."/>
            <person name="Vaario L.M."/>
            <person name="Yamada A."/>
            <person name="Yan M."/>
            <person name="Wang P."/>
            <person name="Xu J."/>
            <person name="Bruns T."/>
            <person name="Baldrian P."/>
            <person name="Vilgalys R."/>
            <person name="Dunand C."/>
            <person name="Henrissat B."/>
            <person name="Grigoriev I.V."/>
            <person name="Hibbett D."/>
            <person name="Nagy L.G."/>
            <person name="Martin F.M."/>
        </authorList>
    </citation>
    <scope>NUCLEOTIDE SEQUENCE</scope>
    <source>
        <strain evidence="7">UP504</strain>
    </source>
</reference>
<evidence type="ECO:0000313" key="7">
    <source>
        <dbReference type="EMBL" id="KAF9513013.1"/>
    </source>
</evidence>
<feature type="transmembrane region" description="Helical" evidence="5">
    <location>
        <begin position="12"/>
        <end position="35"/>
    </location>
</feature>
<evidence type="ECO:0000313" key="8">
    <source>
        <dbReference type="Proteomes" id="UP000886523"/>
    </source>
</evidence>
<evidence type="ECO:0000259" key="6">
    <source>
        <dbReference type="Pfam" id="PF01284"/>
    </source>
</evidence>
<evidence type="ECO:0000256" key="1">
    <source>
        <dbReference type="ARBA" id="ARBA00004141"/>
    </source>
</evidence>
<feature type="transmembrane region" description="Helical" evidence="5">
    <location>
        <begin position="132"/>
        <end position="153"/>
    </location>
</feature>
<gene>
    <name evidence="7" type="ORF">BS47DRAFT_1010540</name>
</gene>
<dbReference type="InterPro" id="IPR008253">
    <property type="entry name" value="Marvel"/>
</dbReference>
<comment type="caution">
    <text evidence="7">The sequence shown here is derived from an EMBL/GenBank/DDBJ whole genome shotgun (WGS) entry which is preliminary data.</text>
</comment>
<protein>
    <recommendedName>
        <fullName evidence="6">MARVEL domain-containing protein</fullName>
    </recommendedName>
</protein>
<evidence type="ECO:0000256" key="3">
    <source>
        <dbReference type="ARBA" id="ARBA00022989"/>
    </source>
</evidence>
<keyword evidence="4 5" id="KW-0472">Membrane</keyword>
<sequence>MTASTDDRVRRGYPILFGLVIVLAIIEMSIAGFLTSRYNTHHNFPSTSLRDRARYLLFVSIWTIIFGAFYIVIFLTSGTGGSILASVASHGIFLFVTWVFWLAGAASVTASLDGGHNCSSLSFNLPYCNQLNALMGFAWVECIGLIILFILGVRAVRRGDGFRGQLTV</sequence>
<evidence type="ECO:0000256" key="4">
    <source>
        <dbReference type="ARBA" id="ARBA00023136"/>
    </source>
</evidence>
<dbReference type="AlphaFoldDB" id="A0A9P6AW15"/>
<feature type="domain" description="MARVEL" evidence="6">
    <location>
        <begin position="15"/>
        <end position="151"/>
    </location>
</feature>
<evidence type="ECO:0000256" key="2">
    <source>
        <dbReference type="ARBA" id="ARBA00022692"/>
    </source>
</evidence>
<keyword evidence="8" id="KW-1185">Reference proteome</keyword>
<feature type="transmembrane region" description="Helical" evidence="5">
    <location>
        <begin position="55"/>
        <end position="75"/>
    </location>
</feature>
<dbReference type="OrthoDB" id="2117453at2759"/>
<dbReference type="Proteomes" id="UP000886523">
    <property type="component" value="Unassembled WGS sequence"/>
</dbReference>
<evidence type="ECO:0000256" key="5">
    <source>
        <dbReference type="SAM" id="Phobius"/>
    </source>
</evidence>
<name>A0A9P6AW15_9AGAM</name>
<dbReference type="GO" id="GO:0016020">
    <property type="term" value="C:membrane"/>
    <property type="evidence" value="ECO:0007669"/>
    <property type="project" value="UniProtKB-SubCell"/>
</dbReference>
<organism evidence="7 8">
    <name type="scientific">Hydnum rufescens UP504</name>
    <dbReference type="NCBI Taxonomy" id="1448309"/>
    <lineage>
        <taxon>Eukaryota</taxon>
        <taxon>Fungi</taxon>
        <taxon>Dikarya</taxon>
        <taxon>Basidiomycota</taxon>
        <taxon>Agaricomycotina</taxon>
        <taxon>Agaricomycetes</taxon>
        <taxon>Cantharellales</taxon>
        <taxon>Hydnaceae</taxon>
        <taxon>Hydnum</taxon>
    </lineage>
</organism>
<dbReference type="EMBL" id="MU128978">
    <property type="protein sequence ID" value="KAF9513013.1"/>
    <property type="molecule type" value="Genomic_DNA"/>
</dbReference>
<feature type="transmembrane region" description="Helical" evidence="5">
    <location>
        <begin position="87"/>
        <end position="112"/>
    </location>
</feature>
<comment type="subcellular location">
    <subcellularLocation>
        <location evidence="1">Membrane</location>
        <topology evidence="1">Multi-pass membrane protein</topology>
    </subcellularLocation>
</comment>
<proteinExistence type="predicted"/>
<keyword evidence="3 5" id="KW-1133">Transmembrane helix</keyword>
<accession>A0A9P6AW15</accession>
<dbReference type="Pfam" id="PF01284">
    <property type="entry name" value="MARVEL"/>
    <property type="match status" value="1"/>
</dbReference>
<keyword evidence="2 5" id="KW-0812">Transmembrane</keyword>